<evidence type="ECO:0000313" key="2">
    <source>
        <dbReference type="Proteomes" id="UP000634136"/>
    </source>
</evidence>
<dbReference type="EMBL" id="JAAIUW010000012">
    <property type="protein sequence ID" value="KAF7806861.1"/>
    <property type="molecule type" value="Genomic_DNA"/>
</dbReference>
<sequence>MVRLFIAFAGWRSWARGTPTSSLSPEFMTCTTMVVLRLRGIDDG</sequence>
<dbReference type="Proteomes" id="UP000634136">
    <property type="component" value="Unassembled WGS sequence"/>
</dbReference>
<proteinExistence type="predicted"/>
<accession>A0A834SPB1</accession>
<keyword evidence="2" id="KW-1185">Reference proteome</keyword>
<name>A0A834SPB1_9FABA</name>
<reference evidence="1" key="1">
    <citation type="submission" date="2020-09" db="EMBL/GenBank/DDBJ databases">
        <title>Genome-Enabled Discovery of Anthraquinone Biosynthesis in Senna tora.</title>
        <authorList>
            <person name="Kang S.-H."/>
            <person name="Pandey R.P."/>
            <person name="Lee C.-M."/>
            <person name="Sim J.-S."/>
            <person name="Jeong J.-T."/>
            <person name="Choi B.-S."/>
            <person name="Jung M."/>
            <person name="Ginzburg D."/>
            <person name="Zhao K."/>
            <person name="Won S.Y."/>
            <person name="Oh T.-J."/>
            <person name="Yu Y."/>
            <person name="Kim N.-H."/>
            <person name="Lee O.R."/>
            <person name="Lee T.-H."/>
            <person name="Bashyal P."/>
            <person name="Kim T.-S."/>
            <person name="Lee W.-H."/>
            <person name="Kawkins C."/>
            <person name="Kim C.-K."/>
            <person name="Kim J.S."/>
            <person name="Ahn B.O."/>
            <person name="Rhee S.Y."/>
            <person name="Sohng J.K."/>
        </authorList>
    </citation>
    <scope>NUCLEOTIDE SEQUENCE</scope>
    <source>
        <tissue evidence="1">Leaf</tissue>
    </source>
</reference>
<dbReference type="AlphaFoldDB" id="A0A834SPB1"/>
<organism evidence="1 2">
    <name type="scientific">Senna tora</name>
    <dbReference type="NCBI Taxonomy" id="362788"/>
    <lineage>
        <taxon>Eukaryota</taxon>
        <taxon>Viridiplantae</taxon>
        <taxon>Streptophyta</taxon>
        <taxon>Embryophyta</taxon>
        <taxon>Tracheophyta</taxon>
        <taxon>Spermatophyta</taxon>
        <taxon>Magnoliopsida</taxon>
        <taxon>eudicotyledons</taxon>
        <taxon>Gunneridae</taxon>
        <taxon>Pentapetalae</taxon>
        <taxon>rosids</taxon>
        <taxon>fabids</taxon>
        <taxon>Fabales</taxon>
        <taxon>Fabaceae</taxon>
        <taxon>Caesalpinioideae</taxon>
        <taxon>Cassia clade</taxon>
        <taxon>Senna</taxon>
    </lineage>
</organism>
<evidence type="ECO:0000313" key="1">
    <source>
        <dbReference type="EMBL" id="KAF7806861.1"/>
    </source>
</evidence>
<gene>
    <name evidence="1" type="ORF">G2W53_039022</name>
</gene>
<comment type="caution">
    <text evidence="1">The sequence shown here is derived from an EMBL/GenBank/DDBJ whole genome shotgun (WGS) entry which is preliminary data.</text>
</comment>
<protein>
    <submittedName>
        <fullName evidence="1">Uncharacterized protein</fullName>
    </submittedName>
</protein>